<dbReference type="Proteomes" id="UP000464452">
    <property type="component" value="Chromosome"/>
</dbReference>
<dbReference type="GO" id="GO:0046872">
    <property type="term" value="F:metal ion binding"/>
    <property type="evidence" value="ECO:0007669"/>
    <property type="project" value="InterPro"/>
</dbReference>
<proteinExistence type="predicted"/>
<dbReference type="EMBL" id="CP048617">
    <property type="protein sequence ID" value="QIB27037.1"/>
    <property type="molecule type" value="Genomic_DNA"/>
</dbReference>
<organism evidence="2 3">
    <name type="scientific">Caloranaerobacter azorensis</name>
    <dbReference type="NCBI Taxonomy" id="116090"/>
    <lineage>
        <taxon>Bacteria</taxon>
        <taxon>Bacillati</taxon>
        <taxon>Bacillota</taxon>
        <taxon>Tissierellia</taxon>
        <taxon>Tissierellales</taxon>
        <taxon>Thermohalobacteraceae</taxon>
        <taxon>Caloranaerobacter</taxon>
    </lineage>
</organism>
<evidence type="ECO:0000313" key="3">
    <source>
        <dbReference type="Proteomes" id="UP000464452"/>
    </source>
</evidence>
<dbReference type="InterPro" id="IPR009078">
    <property type="entry name" value="Ferritin-like_SF"/>
</dbReference>
<evidence type="ECO:0000259" key="1">
    <source>
        <dbReference type="Pfam" id="PF02915"/>
    </source>
</evidence>
<evidence type="ECO:0000313" key="2">
    <source>
        <dbReference type="EMBL" id="QIB27037.1"/>
    </source>
</evidence>
<dbReference type="InterPro" id="IPR012347">
    <property type="entry name" value="Ferritin-like"/>
</dbReference>
<dbReference type="RefSeq" id="WP_163234968.1">
    <property type="nucleotide sequence ID" value="NZ_CP048617.1"/>
</dbReference>
<dbReference type="Gene3D" id="1.20.1260.10">
    <property type="match status" value="1"/>
</dbReference>
<dbReference type="CDD" id="cd00657">
    <property type="entry name" value="Ferritin_like"/>
    <property type="match status" value="1"/>
</dbReference>
<name>A0A6P1YD87_9FIRM</name>
<dbReference type="InterPro" id="IPR003251">
    <property type="entry name" value="Rr_diiron-bd_dom"/>
</dbReference>
<dbReference type="AlphaFoldDB" id="A0A6P1YD87"/>
<dbReference type="KEGG" id="cazo:G3A45_06865"/>
<dbReference type="SUPFAM" id="SSF47240">
    <property type="entry name" value="Ferritin-like"/>
    <property type="match status" value="1"/>
</dbReference>
<accession>A0A6P1YD87</accession>
<gene>
    <name evidence="2" type="ORF">G3A45_06865</name>
</gene>
<protein>
    <submittedName>
        <fullName evidence="2">Ferritin-like domain-containing protein</fullName>
    </submittedName>
</protein>
<dbReference type="Pfam" id="PF02915">
    <property type="entry name" value="Rubrerythrin"/>
    <property type="match status" value="1"/>
</dbReference>
<reference evidence="2 3" key="1">
    <citation type="submission" date="2020-02" db="EMBL/GenBank/DDBJ databases">
        <title>Thermophilic hydrogen producing bacteria, Caloranaerobacter azorensis.</title>
        <authorList>
            <person name="Baek K."/>
        </authorList>
    </citation>
    <scope>NUCLEOTIDE SEQUENCE [LARGE SCALE GENOMIC DNA]</scope>
    <source>
        <strain evidence="2 3">T3-1</strain>
    </source>
</reference>
<dbReference type="GO" id="GO:0016491">
    <property type="term" value="F:oxidoreductase activity"/>
    <property type="evidence" value="ECO:0007669"/>
    <property type="project" value="InterPro"/>
</dbReference>
<feature type="domain" description="Rubrerythrin diiron-binding" evidence="1">
    <location>
        <begin position="11"/>
        <end position="131"/>
    </location>
</feature>
<sequence>MYYYGITPNQLIQAMKGELEAIEYYERLIKMAPNREEANIIRAFYEDEKKHYNNFRRLYMMMTGRPPIIPPVNKPKIKSYLQGIEQAILDELKAYEFYRDIYLSNINPYVRNTFFEAFTDENEHAAHLNYLYTKNKCK</sequence>